<name>A0A644WL97_9ZZZZ</name>
<protein>
    <recommendedName>
        <fullName evidence="4">DUF2520 domain-containing protein</fullName>
    </recommendedName>
</protein>
<evidence type="ECO:0000259" key="2">
    <source>
        <dbReference type="Pfam" id="PF10728"/>
    </source>
</evidence>
<evidence type="ECO:0008006" key="4">
    <source>
        <dbReference type="Google" id="ProtNLM"/>
    </source>
</evidence>
<gene>
    <name evidence="3" type="ORF">SDC9_50634</name>
</gene>
<dbReference type="Gene3D" id="3.40.50.720">
    <property type="entry name" value="NAD(P)-binding Rossmann-like Domain"/>
    <property type="match status" value="1"/>
</dbReference>
<dbReference type="InterPro" id="IPR018931">
    <property type="entry name" value="DUF2520"/>
</dbReference>
<dbReference type="AlphaFoldDB" id="A0A644WL97"/>
<dbReference type="SUPFAM" id="SSF48179">
    <property type="entry name" value="6-phosphogluconate dehydrogenase C-terminal domain-like"/>
    <property type="match status" value="1"/>
</dbReference>
<dbReference type="Gene3D" id="1.10.1040.20">
    <property type="entry name" value="ProC-like, C-terminal domain"/>
    <property type="match status" value="1"/>
</dbReference>
<organism evidence="3">
    <name type="scientific">bioreactor metagenome</name>
    <dbReference type="NCBI Taxonomy" id="1076179"/>
    <lineage>
        <taxon>unclassified sequences</taxon>
        <taxon>metagenomes</taxon>
        <taxon>ecological metagenomes</taxon>
    </lineage>
</organism>
<dbReference type="InterPro" id="IPR019665">
    <property type="entry name" value="OxRdtase/DH_put_Rossmann_dom"/>
</dbReference>
<dbReference type="EMBL" id="VSSQ01001032">
    <property type="protein sequence ID" value="MPM04357.1"/>
    <property type="molecule type" value="Genomic_DNA"/>
</dbReference>
<dbReference type="InterPro" id="IPR008927">
    <property type="entry name" value="6-PGluconate_DH-like_C_sf"/>
</dbReference>
<reference evidence="3" key="1">
    <citation type="submission" date="2019-08" db="EMBL/GenBank/DDBJ databases">
        <authorList>
            <person name="Kucharzyk K."/>
            <person name="Murdoch R.W."/>
            <person name="Higgins S."/>
            <person name="Loffler F."/>
        </authorList>
    </citation>
    <scope>NUCLEOTIDE SEQUENCE</scope>
</reference>
<feature type="domain" description="DUF2520" evidence="2">
    <location>
        <begin position="126"/>
        <end position="249"/>
    </location>
</feature>
<dbReference type="PANTHER" id="PTHR40459">
    <property type="entry name" value="CONSERVED HYPOTHETICAL ALANINE AND LEUCINE RICH PROTEIN"/>
    <property type="match status" value="1"/>
</dbReference>
<dbReference type="InterPro" id="IPR037108">
    <property type="entry name" value="TM1727-like_C_sf"/>
</dbReference>
<comment type="caution">
    <text evidence="3">The sequence shown here is derived from an EMBL/GenBank/DDBJ whole genome shotgun (WGS) entry which is preliminary data.</text>
</comment>
<dbReference type="SUPFAM" id="SSF51735">
    <property type="entry name" value="NAD(P)-binding Rossmann-fold domains"/>
    <property type="match status" value="1"/>
</dbReference>
<evidence type="ECO:0000259" key="1">
    <source>
        <dbReference type="Pfam" id="PF10727"/>
    </source>
</evidence>
<dbReference type="InterPro" id="IPR036291">
    <property type="entry name" value="NAD(P)-bd_dom_sf"/>
</dbReference>
<dbReference type="PANTHER" id="PTHR40459:SF1">
    <property type="entry name" value="CONSERVED HYPOTHETICAL ALANINE AND LEUCINE RICH PROTEIN"/>
    <property type="match status" value="1"/>
</dbReference>
<feature type="domain" description="Putative oxidoreductase/dehydrogenase Rossmann-like" evidence="1">
    <location>
        <begin position="3"/>
        <end position="107"/>
    </location>
</feature>
<sequence length="261" mass="28573">MNTANKSVVIIGAGNVGMHLAMLFREHGVDVTVACRDSVSAAKYLNSSVQLVPMQSIPPVADLYLLALKDSVIPEVAAALPAVEGIVAHTSGSIGLEPISKFQKRGVFYPFQSFRKEIPLTVKDFPVLIEASDDEALSELNNIAGLISSTVLDATADIRAGIHTAGVFVSNFTNLMYRAGWDVAEMKKFNAPELLLPLIQETALRLQYKQPSELQTGPAIRNDRETIDKHLALLNDNSDLQQIYRYLTNALLKQYGHEELP</sequence>
<accession>A0A644WL97</accession>
<dbReference type="Pfam" id="PF10727">
    <property type="entry name" value="Rossmann-like"/>
    <property type="match status" value="1"/>
</dbReference>
<proteinExistence type="predicted"/>
<evidence type="ECO:0000313" key="3">
    <source>
        <dbReference type="EMBL" id="MPM04357.1"/>
    </source>
</evidence>
<dbReference type="Pfam" id="PF10728">
    <property type="entry name" value="DUF2520"/>
    <property type="match status" value="1"/>
</dbReference>